<dbReference type="Ensembl" id="ENSNMLT00000035489.1">
    <property type="protein sequence ID" value="ENSNMLP00000031849.1"/>
    <property type="gene ID" value="ENSNMLG00000019959.1"/>
</dbReference>
<dbReference type="InterPro" id="IPR012337">
    <property type="entry name" value="RNaseH-like_sf"/>
</dbReference>
<dbReference type="PROSITE" id="PS50994">
    <property type="entry name" value="INTEGRASE"/>
    <property type="match status" value="1"/>
</dbReference>
<dbReference type="GO" id="GO:0015074">
    <property type="term" value="P:DNA integration"/>
    <property type="evidence" value="ECO:0007669"/>
    <property type="project" value="InterPro"/>
</dbReference>
<dbReference type="AlphaFoldDB" id="A0A8C6UA59"/>
<reference evidence="4" key="2">
    <citation type="submission" date="2025-09" db="UniProtKB">
        <authorList>
            <consortium name="Ensembl"/>
        </authorList>
    </citation>
    <scope>IDENTIFICATION</scope>
</reference>
<evidence type="ECO:0000259" key="3">
    <source>
        <dbReference type="PROSITE" id="PS50994"/>
    </source>
</evidence>
<keyword evidence="5" id="KW-1185">Reference proteome</keyword>
<dbReference type="SUPFAM" id="SSF53098">
    <property type="entry name" value="Ribonuclease H-like"/>
    <property type="match status" value="1"/>
</dbReference>
<evidence type="ECO:0000313" key="5">
    <source>
        <dbReference type="Proteomes" id="UP000694523"/>
    </source>
</evidence>
<dbReference type="InterPro" id="IPR041588">
    <property type="entry name" value="Integrase_H2C2"/>
</dbReference>
<feature type="compositionally biased region" description="Basic residues" evidence="2">
    <location>
        <begin position="397"/>
        <end position="407"/>
    </location>
</feature>
<dbReference type="GO" id="GO:0003676">
    <property type="term" value="F:nucleic acid binding"/>
    <property type="evidence" value="ECO:0007669"/>
    <property type="project" value="InterPro"/>
</dbReference>
<dbReference type="Gene3D" id="3.30.420.10">
    <property type="entry name" value="Ribonuclease H-like superfamily/Ribonuclease H"/>
    <property type="match status" value="1"/>
</dbReference>
<reference evidence="4" key="1">
    <citation type="submission" date="2025-08" db="UniProtKB">
        <authorList>
            <consortium name="Ensembl"/>
        </authorList>
    </citation>
    <scope>IDENTIFICATION</scope>
</reference>
<feature type="region of interest" description="Disordered" evidence="2">
    <location>
        <begin position="395"/>
        <end position="422"/>
    </location>
</feature>
<dbReference type="InterPro" id="IPR050951">
    <property type="entry name" value="Retrovirus_Pol_polyprotein"/>
</dbReference>
<proteinExistence type="predicted"/>
<dbReference type="FunFam" id="1.10.340.70:FF:000001">
    <property type="entry name" value="Retrovirus-related Pol polyprotein from transposon gypsy-like Protein"/>
    <property type="match status" value="1"/>
</dbReference>
<dbReference type="PANTHER" id="PTHR37984">
    <property type="entry name" value="PROTEIN CBG26694"/>
    <property type="match status" value="1"/>
</dbReference>
<dbReference type="Proteomes" id="UP000694523">
    <property type="component" value="Unplaced"/>
</dbReference>
<organism evidence="4 5">
    <name type="scientific">Neogobius melanostomus</name>
    <name type="common">round goby</name>
    <dbReference type="NCBI Taxonomy" id="47308"/>
    <lineage>
        <taxon>Eukaryota</taxon>
        <taxon>Metazoa</taxon>
        <taxon>Chordata</taxon>
        <taxon>Craniata</taxon>
        <taxon>Vertebrata</taxon>
        <taxon>Euteleostomi</taxon>
        <taxon>Actinopterygii</taxon>
        <taxon>Neopterygii</taxon>
        <taxon>Teleostei</taxon>
        <taxon>Neoteleostei</taxon>
        <taxon>Acanthomorphata</taxon>
        <taxon>Gobiaria</taxon>
        <taxon>Gobiiformes</taxon>
        <taxon>Gobioidei</taxon>
        <taxon>Gobiidae</taxon>
        <taxon>Benthophilinae</taxon>
        <taxon>Neogobiini</taxon>
        <taxon>Neogobius</taxon>
    </lineage>
</organism>
<dbReference type="PANTHER" id="PTHR37984:SF5">
    <property type="entry name" value="PROTEIN NYNRIN-LIKE"/>
    <property type="match status" value="1"/>
</dbReference>
<evidence type="ECO:0000313" key="4">
    <source>
        <dbReference type="Ensembl" id="ENSNMLP00000031849.1"/>
    </source>
</evidence>
<protein>
    <recommendedName>
        <fullName evidence="1">Gypsy retrotransposon integrase-like protein 1</fullName>
    </recommendedName>
</protein>
<dbReference type="InterPro" id="IPR036397">
    <property type="entry name" value="RNaseH_sf"/>
</dbReference>
<dbReference type="Pfam" id="PF17921">
    <property type="entry name" value="Integrase_H2C2"/>
    <property type="match status" value="1"/>
</dbReference>
<sequence>MLSADSLAVAQEQVLEAEIEVAQEQILEVAQEQILEVAQEQILEVAQEQVLEVAQEQVLEVAQEQVLEVAQEQVVECGPNKLGDIFTFVSQGSFSDAVTPLRKKNLKRYARKFIVEDGKLFYVGMKGEEKREVVIEPERKRQIFLECHFNDVGGHLGQKKTVHRIQSRYYWLGIIRDVVDWIKLCETCRGAERSKNMSRTVRPQRVGAPWDFITADILGPFPVSARGHTHVLLLVDYFSKWPEASPLHRADPQSIAREISTCVFRFGSPKTIACSQSPEFCAQVSRELLETWGLEQTVTSADPLPDCGAPTLRPTVLRLVEDRAQHWDTHLDRALFPLRTSMNQSTKFSPFSLVFSRTPRFNNQSSSDSHHLRSIQEQQEVIRQRVLENMNAAYKQEKKKKKRKSHKISSILADSDSNSPKVPVKQVTDCSLFLGFPVESVLAAVQSEKTELGFDLHSAQ</sequence>
<evidence type="ECO:0000256" key="2">
    <source>
        <dbReference type="SAM" id="MobiDB-lite"/>
    </source>
</evidence>
<dbReference type="InterPro" id="IPR001584">
    <property type="entry name" value="Integrase_cat-core"/>
</dbReference>
<accession>A0A8C6UA59</accession>
<name>A0A8C6UA59_9GOBI</name>
<dbReference type="Gene3D" id="1.10.340.70">
    <property type="match status" value="1"/>
</dbReference>
<evidence type="ECO:0000256" key="1">
    <source>
        <dbReference type="ARBA" id="ARBA00039658"/>
    </source>
</evidence>
<feature type="domain" description="Integrase catalytic" evidence="3">
    <location>
        <begin position="205"/>
        <end position="367"/>
    </location>
</feature>